<dbReference type="STRING" id="1286171.EAL2_c03860"/>
<feature type="transmembrane region" description="Helical" evidence="11">
    <location>
        <begin position="73"/>
        <end position="96"/>
    </location>
</feature>
<dbReference type="RefSeq" id="WP_025434727.1">
    <property type="nucleotide sequence ID" value="NZ_CP007452.1"/>
</dbReference>
<feature type="transmembrane region" description="Helical" evidence="11">
    <location>
        <begin position="210"/>
        <end position="227"/>
    </location>
</feature>
<feature type="transmembrane region" description="Helical" evidence="11">
    <location>
        <begin position="159"/>
        <end position="177"/>
    </location>
</feature>
<dbReference type="Pfam" id="PF00119">
    <property type="entry name" value="ATP-synt_A"/>
    <property type="match status" value="1"/>
</dbReference>
<evidence type="ECO:0000313" key="13">
    <source>
        <dbReference type="EMBL" id="AHM55689.1"/>
    </source>
</evidence>
<dbReference type="InterPro" id="IPR000568">
    <property type="entry name" value="ATP_synth_F0_asu"/>
</dbReference>
<dbReference type="Gene3D" id="1.20.120.220">
    <property type="entry name" value="ATP synthase, F0 complex, subunit A"/>
    <property type="match status" value="1"/>
</dbReference>
<keyword evidence="5 11" id="KW-0812">Transmembrane</keyword>
<comment type="subcellular location">
    <subcellularLocation>
        <location evidence="11 12">Cell membrane</location>
        <topology evidence="11 12">Multi-pass membrane protein</topology>
    </subcellularLocation>
    <subcellularLocation>
        <location evidence="1">Membrane</location>
        <topology evidence="1">Multi-pass membrane protein</topology>
    </subcellularLocation>
</comment>
<evidence type="ECO:0000313" key="14">
    <source>
        <dbReference type="Proteomes" id="UP000019591"/>
    </source>
</evidence>
<dbReference type="InterPro" id="IPR045082">
    <property type="entry name" value="ATP_syn_F0_a_bact/chloroplast"/>
</dbReference>
<evidence type="ECO:0000256" key="8">
    <source>
        <dbReference type="ARBA" id="ARBA00023065"/>
    </source>
</evidence>
<dbReference type="PANTHER" id="PTHR42823:SF3">
    <property type="entry name" value="ATP SYNTHASE SUBUNIT A, CHLOROPLASTIC"/>
    <property type="match status" value="1"/>
</dbReference>
<keyword evidence="4 11" id="KW-0138">CF(0)</keyword>
<dbReference type="GO" id="GO:0046933">
    <property type="term" value="F:proton-transporting ATP synthase activity, rotational mechanism"/>
    <property type="evidence" value="ECO:0007669"/>
    <property type="project" value="UniProtKB-UniRule"/>
</dbReference>
<evidence type="ECO:0000256" key="9">
    <source>
        <dbReference type="ARBA" id="ARBA00023136"/>
    </source>
</evidence>
<gene>
    <name evidence="11 13" type="primary">atpB</name>
    <name evidence="13" type="ORF">EAL2_c03860</name>
</gene>
<protein>
    <recommendedName>
        <fullName evidence="11 12">ATP synthase subunit a</fullName>
    </recommendedName>
    <alternativeName>
        <fullName evidence="11">ATP synthase F0 sector subunit a</fullName>
    </alternativeName>
    <alternativeName>
        <fullName evidence="11">F-ATPase subunit 6</fullName>
    </alternativeName>
</protein>
<evidence type="ECO:0000256" key="3">
    <source>
        <dbReference type="ARBA" id="ARBA00022448"/>
    </source>
</evidence>
<evidence type="ECO:0000256" key="10">
    <source>
        <dbReference type="ARBA" id="ARBA00023310"/>
    </source>
</evidence>
<feature type="transmembrane region" description="Helical" evidence="11">
    <location>
        <begin position="184"/>
        <end position="204"/>
    </location>
</feature>
<dbReference type="PRINTS" id="PR00123">
    <property type="entry name" value="ATPASEA"/>
</dbReference>
<dbReference type="CDD" id="cd00310">
    <property type="entry name" value="ATP-synt_Fo_a_6"/>
    <property type="match status" value="1"/>
</dbReference>
<evidence type="ECO:0000256" key="11">
    <source>
        <dbReference type="HAMAP-Rule" id="MF_01393"/>
    </source>
</evidence>
<evidence type="ECO:0000256" key="5">
    <source>
        <dbReference type="ARBA" id="ARBA00022692"/>
    </source>
</evidence>
<reference evidence="13 14" key="1">
    <citation type="journal article" date="2014" name="Genome Announc.">
        <title>Complete Genome Sequence of Amino Acid-Utilizing Eubacterium acidaminophilum al-2 (DSM 3953).</title>
        <authorList>
            <person name="Poehlein A."/>
            <person name="Andreesen J.R."/>
            <person name="Daniel R."/>
        </authorList>
    </citation>
    <scope>NUCLEOTIDE SEQUENCE [LARGE SCALE GENOMIC DNA]</scope>
    <source>
        <strain evidence="13 14">DSM 3953</strain>
    </source>
</reference>
<dbReference type="GO" id="GO:0042777">
    <property type="term" value="P:proton motive force-driven plasma membrane ATP synthesis"/>
    <property type="evidence" value="ECO:0007669"/>
    <property type="project" value="TreeGrafter"/>
</dbReference>
<dbReference type="NCBIfam" id="TIGR01131">
    <property type="entry name" value="ATP_synt_6_or_A"/>
    <property type="match status" value="1"/>
</dbReference>
<dbReference type="GO" id="GO:0005886">
    <property type="term" value="C:plasma membrane"/>
    <property type="evidence" value="ECO:0007669"/>
    <property type="project" value="UniProtKB-SubCell"/>
</dbReference>
<dbReference type="AlphaFoldDB" id="W8T1U3"/>
<dbReference type="KEGG" id="eac:EAL2_c03860"/>
<keyword evidence="6 11" id="KW-0375">Hydrogen ion transport</keyword>
<evidence type="ECO:0000256" key="12">
    <source>
        <dbReference type="RuleBase" id="RU000483"/>
    </source>
</evidence>
<dbReference type="InterPro" id="IPR035908">
    <property type="entry name" value="F0_ATP_A_sf"/>
</dbReference>
<keyword evidence="7 11" id="KW-1133">Transmembrane helix</keyword>
<sequence length="228" mass="24979">MNGPEIVFHIGSFPISETVRNTWIVMLALTLFSYFGTRNLQRVPSKLQIVVEGIVGAINNLVKQNMGEKYANFAPFIGTVFLMFMISNLMGLLGFRAPTADLNTTVAMALVTFVLIHTNGIRSKGIGGWVKGFLEPLPALLPLNIIGELATPVSLSFRLFGNIAGGSIIMMLLYQVLRWLSVSVFGLPFGLFQIGIPAVLHIYFDLFAGVLQAFIFIMLTMVFVASAE</sequence>
<keyword evidence="10 11" id="KW-0066">ATP synthesis</keyword>
<dbReference type="HOGENOM" id="CLU_041018_2_0_9"/>
<keyword evidence="8 11" id="KW-0406">Ion transport</keyword>
<comment type="similarity">
    <text evidence="2 11 12">Belongs to the ATPase A chain family.</text>
</comment>
<evidence type="ECO:0000256" key="6">
    <source>
        <dbReference type="ARBA" id="ARBA00022781"/>
    </source>
</evidence>
<keyword evidence="14" id="KW-1185">Reference proteome</keyword>
<evidence type="ECO:0000256" key="7">
    <source>
        <dbReference type="ARBA" id="ARBA00022989"/>
    </source>
</evidence>
<evidence type="ECO:0000256" key="2">
    <source>
        <dbReference type="ARBA" id="ARBA00006810"/>
    </source>
</evidence>
<keyword evidence="9 11" id="KW-0472">Membrane</keyword>
<proteinExistence type="inferred from homology"/>
<keyword evidence="3 11" id="KW-0813">Transport</keyword>
<dbReference type="eggNOG" id="COG0356">
    <property type="taxonomic scope" value="Bacteria"/>
</dbReference>
<dbReference type="InterPro" id="IPR023011">
    <property type="entry name" value="ATP_synth_F0_asu_AS"/>
</dbReference>
<dbReference type="PATRIC" id="fig|1286171.3.peg.327"/>
<dbReference type="EMBL" id="CP007452">
    <property type="protein sequence ID" value="AHM55689.1"/>
    <property type="molecule type" value="Genomic_DNA"/>
</dbReference>
<name>W8T1U3_PEPAC</name>
<dbReference type="SUPFAM" id="SSF81336">
    <property type="entry name" value="F1F0 ATP synthase subunit A"/>
    <property type="match status" value="1"/>
</dbReference>
<dbReference type="PANTHER" id="PTHR42823">
    <property type="entry name" value="ATP SYNTHASE SUBUNIT A, CHLOROPLASTIC"/>
    <property type="match status" value="1"/>
</dbReference>
<dbReference type="Proteomes" id="UP000019591">
    <property type="component" value="Chromosome"/>
</dbReference>
<dbReference type="GO" id="GO:0045259">
    <property type="term" value="C:proton-transporting ATP synthase complex"/>
    <property type="evidence" value="ECO:0007669"/>
    <property type="project" value="UniProtKB-KW"/>
</dbReference>
<comment type="function">
    <text evidence="11 12">Key component of the proton channel; it plays a direct role in the translocation of protons across the membrane.</text>
</comment>
<feature type="transmembrane region" description="Helical" evidence="11">
    <location>
        <begin position="102"/>
        <end position="121"/>
    </location>
</feature>
<dbReference type="HAMAP" id="MF_01393">
    <property type="entry name" value="ATP_synth_a_bact"/>
    <property type="match status" value="1"/>
</dbReference>
<evidence type="ECO:0000256" key="4">
    <source>
        <dbReference type="ARBA" id="ARBA00022547"/>
    </source>
</evidence>
<organism evidence="13 14">
    <name type="scientific">Peptoclostridium acidaminophilum DSM 3953</name>
    <dbReference type="NCBI Taxonomy" id="1286171"/>
    <lineage>
        <taxon>Bacteria</taxon>
        <taxon>Bacillati</taxon>
        <taxon>Bacillota</taxon>
        <taxon>Clostridia</taxon>
        <taxon>Peptostreptococcales</taxon>
        <taxon>Peptoclostridiaceae</taxon>
        <taxon>Peptoclostridium</taxon>
    </lineage>
</organism>
<keyword evidence="11" id="KW-1003">Cell membrane</keyword>
<dbReference type="OrthoDB" id="9789241at2"/>
<evidence type="ECO:0000256" key="1">
    <source>
        <dbReference type="ARBA" id="ARBA00004141"/>
    </source>
</evidence>
<accession>W8T1U3</accession>
<dbReference type="PROSITE" id="PS00449">
    <property type="entry name" value="ATPASE_A"/>
    <property type="match status" value="1"/>
</dbReference>